<dbReference type="InterPro" id="IPR036736">
    <property type="entry name" value="ACP-like_sf"/>
</dbReference>
<comment type="caution">
    <text evidence="6">The sequence shown here is derived from an EMBL/GenBank/DDBJ whole genome shotgun (WGS) entry which is preliminary data.</text>
</comment>
<dbReference type="Gene3D" id="3.30.300.30">
    <property type="match status" value="1"/>
</dbReference>
<evidence type="ECO:0000259" key="5">
    <source>
        <dbReference type="PROSITE" id="PS50075"/>
    </source>
</evidence>
<reference evidence="6" key="1">
    <citation type="journal article" date="2023" name="Mol. Phylogenet. Evol.">
        <title>Genome-scale phylogeny and comparative genomics of the fungal order Sordariales.</title>
        <authorList>
            <person name="Hensen N."/>
            <person name="Bonometti L."/>
            <person name="Westerberg I."/>
            <person name="Brannstrom I.O."/>
            <person name="Guillou S."/>
            <person name="Cros-Aarteil S."/>
            <person name="Calhoun S."/>
            <person name="Haridas S."/>
            <person name="Kuo A."/>
            <person name="Mondo S."/>
            <person name="Pangilinan J."/>
            <person name="Riley R."/>
            <person name="LaButti K."/>
            <person name="Andreopoulos B."/>
            <person name="Lipzen A."/>
            <person name="Chen C."/>
            <person name="Yan M."/>
            <person name="Daum C."/>
            <person name="Ng V."/>
            <person name="Clum A."/>
            <person name="Steindorff A."/>
            <person name="Ohm R.A."/>
            <person name="Martin F."/>
            <person name="Silar P."/>
            <person name="Natvig D.O."/>
            <person name="Lalanne C."/>
            <person name="Gautier V."/>
            <person name="Ament-Velasquez S.L."/>
            <person name="Kruys A."/>
            <person name="Hutchinson M.I."/>
            <person name="Powell A.J."/>
            <person name="Barry K."/>
            <person name="Miller A.N."/>
            <person name="Grigoriev I.V."/>
            <person name="Debuchy R."/>
            <person name="Gladieux P."/>
            <person name="Hiltunen Thoren M."/>
            <person name="Johannesson H."/>
        </authorList>
    </citation>
    <scope>NUCLEOTIDE SEQUENCE</scope>
    <source>
        <strain evidence="6">CBS 315.58</strain>
    </source>
</reference>
<keyword evidence="7" id="KW-1185">Reference proteome</keyword>
<dbReference type="Gene3D" id="3.30.559.30">
    <property type="entry name" value="Nonribosomal peptide synthetase, condensation domain"/>
    <property type="match status" value="1"/>
</dbReference>
<dbReference type="GO" id="GO:0005737">
    <property type="term" value="C:cytoplasm"/>
    <property type="evidence" value="ECO:0007669"/>
    <property type="project" value="TreeGrafter"/>
</dbReference>
<evidence type="ECO:0000256" key="3">
    <source>
        <dbReference type="ARBA" id="ARBA00022598"/>
    </source>
</evidence>
<dbReference type="PANTHER" id="PTHR45527">
    <property type="entry name" value="NONRIBOSOMAL PEPTIDE SYNTHETASE"/>
    <property type="match status" value="1"/>
</dbReference>
<organism evidence="6 7">
    <name type="scientific">Triangularia verruculosa</name>
    <dbReference type="NCBI Taxonomy" id="2587418"/>
    <lineage>
        <taxon>Eukaryota</taxon>
        <taxon>Fungi</taxon>
        <taxon>Dikarya</taxon>
        <taxon>Ascomycota</taxon>
        <taxon>Pezizomycotina</taxon>
        <taxon>Sordariomycetes</taxon>
        <taxon>Sordariomycetidae</taxon>
        <taxon>Sordariales</taxon>
        <taxon>Podosporaceae</taxon>
        <taxon>Triangularia</taxon>
    </lineage>
</organism>
<proteinExistence type="predicted"/>
<evidence type="ECO:0000313" key="6">
    <source>
        <dbReference type="EMBL" id="KAK4196638.1"/>
    </source>
</evidence>
<evidence type="ECO:0000256" key="2">
    <source>
        <dbReference type="ARBA" id="ARBA00022553"/>
    </source>
</evidence>
<accession>A0AAN6X9L8</accession>
<dbReference type="InterPro" id="IPR045851">
    <property type="entry name" value="AMP-bd_C_sf"/>
</dbReference>
<dbReference type="Pfam" id="PF00501">
    <property type="entry name" value="AMP-binding"/>
    <property type="match status" value="1"/>
</dbReference>
<keyword evidence="2" id="KW-0597">Phosphoprotein</keyword>
<dbReference type="GO" id="GO:0031177">
    <property type="term" value="F:phosphopantetheine binding"/>
    <property type="evidence" value="ECO:0007669"/>
    <property type="project" value="TreeGrafter"/>
</dbReference>
<feature type="domain" description="Carrier" evidence="5">
    <location>
        <begin position="595"/>
        <end position="674"/>
    </location>
</feature>
<dbReference type="EMBL" id="MU863980">
    <property type="protein sequence ID" value="KAK4196638.1"/>
    <property type="molecule type" value="Genomic_DNA"/>
</dbReference>
<dbReference type="SUPFAM" id="SSF52777">
    <property type="entry name" value="CoA-dependent acyltransferases"/>
    <property type="match status" value="2"/>
</dbReference>
<evidence type="ECO:0000256" key="4">
    <source>
        <dbReference type="SAM" id="MobiDB-lite"/>
    </source>
</evidence>
<dbReference type="Gene3D" id="3.40.50.12780">
    <property type="entry name" value="N-terminal domain of ligase-like"/>
    <property type="match status" value="1"/>
</dbReference>
<dbReference type="AlphaFoldDB" id="A0AAN6X9L8"/>
<name>A0AAN6X9L8_9PEZI</name>
<dbReference type="PANTHER" id="PTHR45527:SF16">
    <property type="entry name" value="NONRIBOSOMAL PEPTIDE SYNTHASE ATNA-RELATED"/>
    <property type="match status" value="1"/>
</dbReference>
<dbReference type="Pfam" id="PF00550">
    <property type="entry name" value="PP-binding"/>
    <property type="match status" value="1"/>
</dbReference>
<dbReference type="InterPro" id="IPR010071">
    <property type="entry name" value="AA_adenyl_dom"/>
</dbReference>
<feature type="region of interest" description="Disordered" evidence="4">
    <location>
        <begin position="1123"/>
        <end position="1147"/>
    </location>
</feature>
<protein>
    <recommendedName>
        <fullName evidence="5">Carrier domain-containing protein</fullName>
    </recommendedName>
</protein>
<dbReference type="Gene3D" id="1.10.1200.10">
    <property type="entry name" value="ACP-like"/>
    <property type="match status" value="1"/>
</dbReference>
<dbReference type="SUPFAM" id="SSF56801">
    <property type="entry name" value="Acetyl-CoA synthetase-like"/>
    <property type="match status" value="1"/>
</dbReference>
<feature type="region of interest" description="Disordered" evidence="4">
    <location>
        <begin position="955"/>
        <end position="998"/>
    </location>
</feature>
<dbReference type="InterPro" id="IPR000873">
    <property type="entry name" value="AMP-dep_synth/lig_dom"/>
</dbReference>
<feature type="region of interest" description="Disordered" evidence="4">
    <location>
        <begin position="1202"/>
        <end position="1224"/>
    </location>
</feature>
<evidence type="ECO:0000313" key="7">
    <source>
        <dbReference type="Proteomes" id="UP001303160"/>
    </source>
</evidence>
<feature type="compositionally biased region" description="Basic and acidic residues" evidence="4">
    <location>
        <begin position="1128"/>
        <end position="1147"/>
    </location>
</feature>
<dbReference type="NCBIfam" id="TIGR01733">
    <property type="entry name" value="AA-adenyl-dom"/>
    <property type="match status" value="1"/>
</dbReference>
<evidence type="ECO:0000256" key="1">
    <source>
        <dbReference type="ARBA" id="ARBA00022450"/>
    </source>
</evidence>
<keyword evidence="1" id="KW-0596">Phosphopantetheine</keyword>
<dbReference type="PROSITE" id="PS50075">
    <property type="entry name" value="CARRIER"/>
    <property type="match status" value="1"/>
</dbReference>
<dbReference type="Proteomes" id="UP001303160">
    <property type="component" value="Unassembled WGS sequence"/>
</dbReference>
<dbReference type="CDD" id="cd05918">
    <property type="entry name" value="A_NRPS_SidN3_like"/>
    <property type="match status" value="1"/>
</dbReference>
<dbReference type="GO" id="GO:0016874">
    <property type="term" value="F:ligase activity"/>
    <property type="evidence" value="ECO:0007669"/>
    <property type="project" value="UniProtKB-KW"/>
</dbReference>
<dbReference type="Gene3D" id="3.30.559.10">
    <property type="entry name" value="Chloramphenicol acetyltransferase-like domain"/>
    <property type="match status" value="1"/>
</dbReference>
<dbReference type="SUPFAM" id="SSF47336">
    <property type="entry name" value="ACP-like"/>
    <property type="match status" value="1"/>
</dbReference>
<dbReference type="GO" id="GO:0043041">
    <property type="term" value="P:amino acid activation for nonribosomal peptide biosynthetic process"/>
    <property type="evidence" value="ECO:0007669"/>
    <property type="project" value="TreeGrafter"/>
</dbReference>
<gene>
    <name evidence="6" type="ORF">QBC40DRAFT_234012</name>
</gene>
<keyword evidence="3" id="KW-0436">Ligase</keyword>
<dbReference type="InterPro" id="IPR042099">
    <property type="entry name" value="ANL_N_sf"/>
</dbReference>
<dbReference type="InterPro" id="IPR023213">
    <property type="entry name" value="CAT-like_dom_sf"/>
</dbReference>
<dbReference type="InterPro" id="IPR009081">
    <property type="entry name" value="PP-bd_ACP"/>
</dbReference>
<sequence length="1224" mass="133784">MDNVSMTEIFYNSCAHGMIEKQVTQRGTSPAVVAWDETFSYAELGRLSDRLADHLSEHLRGPPAEKNHLVPILFEKSAWVVVAMLAVLKAGAGFVPLNPSHPKQRLLGLIRDVEADVVLTSASLCPQISELLTLSNGNAAANVKVLAVSRDGVGRIPISSSSSSSLEPKSETNFGESIAYAFFTSGSTGEPKGVLVENGSLACALATWGDLFNLGPGARVFQSINLTFDPCLVEIFGPLAHGGCVCIPNERDLYSEPGKALAELQATHLFCTPSYLGFLGSPQAALGGELGYHLKNVILGGEIVHQDVIKAWAPHVDLRIAYGPTECTVLCSVTARLDPFVDDLFSGLIGEPVPGCKFWIVDLDDHNKLVEEGEIGELLVEGRQVARGYLNDAAKTARHFIAPPTWAETQANSTQKRRFYATGDLVRRRTDTKNRALSLVMVGRKDNQLKLNGQRIEAGEIESRLRNKWSNDNLRWSVSVAVTTRSDTWGSKLVAFVGVDNDNDDNNGIDTLPPGILWDKPSLTQVRPHFSEADDFLKTVLPPYMVPFLYVPLSRLPVDPVRRKVDHKALAQLGEGLTADQIHALLLLKEADPSTEQRQEQSRLADLWTEILRLPHESRACISRKDSFFRLGGDSMMAFKLSAAADRKGMSLDTFAIIQHPVLEDMAREAELYGNESQSGANGIADSEPFNLITSNGQPLLEHPTQAAATSLIGIHGITPSLIQDIYPCVASQTYMAPSLLPSNNPSLWIERFVYELPSDTNLSRLLAALQSTVNNMAILRTRIIPTSTISGDDSNPDSSTGSFLQVVLKPNTSHEVVPIILTSPSTTLETYLEIDRNKSMSLGGEMCRFGIILPDDTDNEKASESAGTVGGGFLVWTMHHTIYDAFSAQLVMRIVDYHYFGGLTTAGGKNTKKKPAIVPYSVFVKRAVTTSQSTQKETELFWKRYLSDITSAPSRNSYPRLHPSPSLHPSGKKPRNNLVITRKLPPPVNTISSSPAGRRGSCEFLPSTLCRAALALSLSHISSSPISISEKRSHHSTSTIDVEQVSGPMISLVPMRTTAPDKRTTTVREFLKNIQTEYLERMRYSHLGVDAVGKVAARDAIMDKCKTMLHVYRADTIPGATTMPLGTKKEEQQEEEKSLFGRDRSEPNRTPYLPLMVNCCVGDGRVVEVSCRFDGRYFDQDSAEAFVSVFGRVLDGLGSCQKGDAGNEGGKQEDTVGDLLGRI</sequence>
<reference evidence="6" key="2">
    <citation type="submission" date="2023-05" db="EMBL/GenBank/DDBJ databases">
        <authorList>
            <consortium name="Lawrence Berkeley National Laboratory"/>
            <person name="Steindorff A."/>
            <person name="Hensen N."/>
            <person name="Bonometti L."/>
            <person name="Westerberg I."/>
            <person name="Brannstrom I.O."/>
            <person name="Guillou S."/>
            <person name="Cros-Aarteil S."/>
            <person name="Calhoun S."/>
            <person name="Haridas S."/>
            <person name="Kuo A."/>
            <person name="Mondo S."/>
            <person name="Pangilinan J."/>
            <person name="Riley R."/>
            <person name="Labutti K."/>
            <person name="Andreopoulos B."/>
            <person name="Lipzen A."/>
            <person name="Chen C."/>
            <person name="Yanf M."/>
            <person name="Daum C."/>
            <person name="Ng V."/>
            <person name="Clum A."/>
            <person name="Ohm R."/>
            <person name="Martin F."/>
            <person name="Silar P."/>
            <person name="Natvig D."/>
            <person name="Lalanne C."/>
            <person name="Gautier V."/>
            <person name="Ament-Velasquez S.L."/>
            <person name="Kruys A."/>
            <person name="Hutchinson M.I."/>
            <person name="Powell A.J."/>
            <person name="Barry K."/>
            <person name="Miller A.N."/>
            <person name="Grigoriev I.V."/>
            <person name="Debuchy R."/>
            <person name="Gladieux P."/>
            <person name="Thoren M.H."/>
            <person name="Johannesson H."/>
        </authorList>
    </citation>
    <scope>NUCLEOTIDE SEQUENCE</scope>
    <source>
        <strain evidence="6">CBS 315.58</strain>
    </source>
</reference>
<dbReference type="GO" id="GO:0044550">
    <property type="term" value="P:secondary metabolite biosynthetic process"/>
    <property type="evidence" value="ECO:0007669"/>
    <property type="project" value="TreeGrafter"/>
</dbReference>